<dbReference type="PANTHER" id="PTHR33121">
    <property type="entry name" value="CYCLIC DI-GMP PHOSPHODIESTERASE PDEF"/>
    <property type="match status" value="1"/>
</dbReference>
<sequence>MAQGKRHGLQQDRAGNALSEAVALRDGDLQAMVARAVRGGDCCLAYQPIVQARRPNPVAFHEALIRVLDETGRIIPAGSFMAEVEDSEIGRVLDCRALDMGFDALRAEPGLRLAVNVSARSIGYPDWLDLLDRHLRHDPGLGERLILEVTESSIMRVPELVATFMRRMQSRGVSFAIDNFAAGATNLRLLSTFQFDIMKIDGAMIRGAAADADRQVLLRAILAIAAEFDMFTVAETVERPDDALFLEELGLDCLQGYFFGAPTITPPWHGAATSGPQNQPRRSVYFFEQSLAT</sequence>
<dbReference type="EMBL" id="JBHTMU010000007">
    <property type="protein sequence ID" value="MFD1341989.1"/>
    <property type="molecule type" value="Genomic_DNA"/>
</dbReference>
<keyword evidence="3" id="KW-1185">Reference proteome</keyword>
<feature type="domain" description="EAL" evidence="1">
    <location>
        <begin position="26"/>
        <end position="276"/>
    </location>
</feature>
<dbReference type="CDD" id="cd01948">
    <property type="entry name" value="EAL"/>
    <property type="match status" value="1"/>
</dbReference>
<accession>A0ABW3ZFW3</accession>
<dbReference type="SUPFAM" id="SSF141868">
    <property type="entry name" value="EAL domain-like"/>
    <property type="match status" value="1"/>
</dbReference>
<evidence type="ECO:0000313" key="2">
    <source>
        <dbReference type="EMBL" id="MFD1341989.1"/>
    </source>
</evidence>
<comment type="caution">
    <text evidence="2">The sequence shown here is derived from an EMBL/GenBank/DDBJ whole genome shotgun (WGS) entry which is preliminary data.</text>
</comment>
<proteinExistence type="predicted"/>
<dbReference type="InterPro" id="IPR035919">
    <property type="entry name" value="EAL_sf"/>
</dbReference>
<organism evidence="2 3">
    <name type="scientific">Litorisediminicola beolgyonensis</name>
    <dbReference type="NCBI Taxonomy" id="1173614"/>
    <lineage>
        <taxon>Bacteria</taxon>
        <taxon>Pseudomonadati</taxon>
        <taxon>Pseudomonadota</taxon>
        <taxon>Alphaproteobacteria</taxon>
        <taxon>Rhodobacterales</taxon>
        <taxon>Paracoccaceae</taxon>
        <taxon>Litorisediminicola</taxon>
    </lineage>
</organism>
<dbReference type="SMART" id="SM00052">
    <property type="entry name" value="EAL"/>
    <property type="match status" value="1"/>
</dbReference>
<dbReference type="InterPro" id="IPR050706">
    <property type="entry name" value="Cyclic-di-GMP_PDE-like"/>
</dbReference>
<dbReference type="PROSITE" id="PS50883">
    <property type="entry name" value="EAL"/>
    <property type="match status" value="1"/>
</dbReference>
<evidence type="ECO:0000313" key="3">
    <source>
        <dbReference type="Proteomes" id="UP001597135"/>
    </source>
</evidence>
<reference evidence="3" key="1">
    <citation type="journal article" date="2019" name="Int. J. Syst. Evol. Microbiol.">
        <title>The Global Catalogue of Microorganisms (GCM) 10K type strain sequencing project: providing services to taxonomists for standard genome sequencing and annotation.</title>
        <authorList>
            <consortium name="The Broad Institute Genomics Platform"/>
            <consortium name="The Broad Institute Genome Sequencing Center for Infectious Disease"/>
            <person name="Wu L."/>
            <person name="Ma J."/>
        </authorList>
    </citation>
    <scope>NUCLEOTIDE SEQUENCE [LARGE SCALE GENOMIC DNA]</scope>
    <source>
        <strain evidence="3">CCUG 62953</strain>
    </source>
</reference>
<name>A0ABW3ZFW3_9RHOB</name>
<dbReference type="Proteomes" id="UP001597135">
    <property type="component" value="Unassembled WGS sequence"/>
</dbReference>
<dbReference type="InterPro" id="IPR001633">
    <property type="entry name" value="EAL_dom"/>
</dbReference>
<gene>
    <name evidence="2" type="ORF">ACFQ4E_06135</name>
</gene>
<evidence type="ECO:0000259" key="1">
    <source>
        <dbReference type="PROSITE" id="PS50883"/>
    </source>
</evidence>
<protein>
    <submittedName>
        <fullName evidence="2">EAL domain-containing protein</fullName>
    </submittedName>
</protein>
<dbReference type="Gene3D" id="3.20.20.450">
    <property type="entry name" value="EAL domain"/>
    <property type="match status" value="1"/>
</dbReference>
<dbReference type="PANTHER" id="PTHR33121:SF79">
    <property type="entry name" value="CYCLIC DI-GMP PHOSPHODIESTERASE PDED-RELATED"/>
    <property type="match status" value="1"/>
</dbReference>
<dbReference type="RefSeq" id="WP_386802050.1">
    <property type="nucleotide sequence ID" value="NZ_JBHTMU010000007.1"/>
</dbReference>
<dbReference type="Pfam" id="PF00563">
    <property type="entry name" value="EAL"/>
    <property type="match status" value="1"/>
</dbReference>